<dbReference type="GO" id="GO:0009116">
    <property type="term" value="P:nucleoside metabolic process"/>
    <property type="evidence" value="ECO:0007669"/>
    <property type="project" value="InterPro"/>
</dbReference>
<dbReference type="EMBL" id="JAGMUV010000005">
    <property type="protein sequence ID" value="KAH7156179.1"/>
    <property type="molecule type" value="Genomic_DNA"/>
</dbReference>
<dbReference type="PANTHER" id="PTHR24148:SF78">
    <property type="entry name" value="HETEROKARYON INCOMPATIBILITY DOMAIN-CONTAINING PROTEIN"/>
    <property type="match status" value="1"/>
</dbReference>
<dbReference type="Pfam" id="PF06985">
    <property type="entry name" value="HET"/>
    <property type="match status" value="1"/>
</dbReference>
<organism evidence="2 3">
    <name type="scientific">Dactylonectria macrodidyma</name>
    <dbReference type="NCBI Taxonomy" id="307937"/>
    <lineage>
        <taxon>Eukaryota</taxon>
        <taxon>Fungi</taxon>
        <taxon>Dikarya</taxon>
        <taxon>Ascomycota</taxon>
        <taxon>Pezizomycotina</taxon>
        <taxon>Sordariomycetes</taxon>
        <taxon>Hypocreomycetidae</taxon>
        <taxon>Hypocreales</taxon>
        <taxon>Nectriaceae</taxon>
        <taxon>Dactylonectria</taxon>
    </lineage>
</organism>
<evidence type="ECO:0000259" key="1">
    <source>
        <dbReference type="Pfam" id="PF06985"/>
    </source>
</evidence>
<accession>A0A9P9F8K7</accession>
<dbReference type="PANTHER" id="PTHR24148">
    <property type="entry name" value="ANKYRIN REPEAT DOMAIN-CONTAINING PROTEIN 39 HOMOLOG-RELATED"/>
    <property type="match status" value="1"/>
</dbReference>
<feature type="domain" description="Heterokaryon incompatibility" evidence="1">
    <location>
        <begin position="305"/>
        <end position="465"/>
    </location>
</feature>
<evidence type="ECO:0000313" key="3">
    <source>
        <dbReference type="Proteomes" id="UP000738349"/>
    </source>
</evidence>
<gene>
    <name evidence="2" type="ORF">EDB81DRAFT_928161</name>
</gene>
<dbReference type="Gene3D" id="3.40.50.1580">
    <property type="entry name" value="Nucleoside phosphorylase domain"/>
    <property type="match status" value="1"/>
</dbReference>
<reference evidence="2" key="1">
    <citation type="journal article" date="2021" name="Nat. Commun.">
        <title>Genetic determinants of endophytism in the Arabidopsis root mycobiome.</title>
        <authorList>
            <person name="Mesny F."/>
            <person name="Miyauchi S."/>
            <person name="Thiergart T."/>
            <person name="Pickel B."/>
            <person name="Atanasova L."/>
            <person name="Karlsson M."/>
            <person name="Huettel B."/>
            <person name="Barry K.W."/>
            <person name="Haridas S."/>
            <person name="Chen C."/>
            <person name="Bauer D."/>
            <person name="Andreopoulos W."/>
            <person name="Pangilinan J."/>
            <person name="LaButti K."/>
            <person name="Riley R."/>
            <person name="Lipzen A."/>
            <person name="Clum A."/>
            <person name="Drula E."/>
            <person name="Henrissat B."/>
            <person name="Kohler A."/>
            <person name="Grigoriev I.V."/>
            <person name="Martin F.M."/>
            <person name="Hacquard S."/>
        </authorList>
    </citation>
    <scope>NUCLEOTIDE SEQUENCE</scope>
    <source>
        <strain evidence="2">MPI-CAGE-AT-0147</strain>
    </source>
</reference>
<dbReference type="SUPFAM" id="SSF53167">
    <property type="entry name" value="Purine and uridine phosphorylases"/>
    <property type="match status" value="1"/>
</dbReference>
<keyword evidence="3" id="KW-1185">Reference proteome</keyword>
<dbReference type="Proteomes" id="UP000738349">
    <property type="component" value="Unassembled WGS sequence"/>
</dbReference>
<dbReference type="InterPro" id="IPR035994">
    <property type="entry name" value="Nucleoside_phosphorylase_sf"/>
</dbReference>
<proteinExistence type="predicted"/>
<dbReference type="InterPro" id="IPR052895">
    <property type="entry name" value="HetReg/Transcr_Mod"/>
</dbReference>
<dbReference type="InterPro" id="IPR055530">
    <property type="entry name" value="DUF7104"/>
</dbReference>
<dbReference type="AlphaFoldDB" id="A0A9P9F8K7"/>
<sequence>MESHRDQYHIAWILSTIDDHLMATNLFDERFSRDISSSGIAYTTGRVGHHNIVAVSNNATSQNSAGDIADALLRTFPAIRAGFLVSTDGIVPRNGNVRVGDVVVGIGSRVHTGVAQFDLQETIKQKRLFVTNLSRSPPRAILRALYALNDPSNQEEWLRRLNKNELQPKAFRGLIASSDQRLNDPALIDSIGAQSHALCFETAAVNLKHRPFTVISGIASCSGETQPQLSSNDVNIVVASYAACLTHSIDSVKLAAEIPIVKHFQYEAFDLDRPGFRLLRLQAGTGPIRCHVFQAYLDDESLIPYESLSYCWGSNLLTDEIFVNGKVLPVTSNLAEALPHLRHVNEDRILWIDAICIDQSNVRERGHQVGCMGHIYSRAERVLIWLGYTTHLLRPLISSLKGFEKRVPPCAWRDWLYADPRWCDVWEEAQINATDRHESDHISQKDRFKLLTKMPWFSRVWILQEVAKAEKAQIGCTAGWINARSFALTSRILGLEPGIQCQAVIDIMPGLSRESSWWAEKQNLCTLLWRFRGSQASDPRDRLYALLDLASDMNIKEKIKVDYTKSEKAVIDDITSYLFNENACKFVIRDIADLQQKIPNLSCMALERMILSEGQIKKLQVQEFLLRQNKTVWLSETAVSYLWCVRPELMDYFLNEAAIEHVAMGHVHETTILNSTVTLESFGNKRNKKVEITPGAIEASHRNGINLPALVLRQSRHDIKITQTLVEDAMTQGVDTFKLLLDRRGYEFDVTEAVLVKAIQSEAGVLKLLFERRGKDVNITDDVIKASHQNGIDIVRLKAQCRHDNIKITESLFEESLEKGPDSLELLLGRRGDQILSWNMRKKFELALTEGSESSRSDLMDVAIKLGLTTPPFELFRDTGPRY</sequence>
<protein>
    <submittedName>
        <fullName evidence="2">Heterokaryon incompatibility protein-domain-containing protein</fullName>
    </submittedName>
</protein>
<dbReference type="OrthoDB" id="194358at2759"/>
<comment type="caution">
    <text evidence="2">The sequence shown here is derived from an EMBL/GenBank/DDBJ whole genome shotgun (WGS) entry which is preliminary data.</text>
</comment>
<dbReference type="GO" id="GO:0003824">
    <property type="term" value="F:catalytic activity"/>
    <property type="evidence" value="ECO:0007669"/>
    <property type="project" value="InterPro"/>
</dbReference>
<dbReference type="Pfam" id="PF23397">
    <property type="entry name" value="DUF7104"/>
    <property type="match status" value="2"/>
</dbReference>
<dbReference type="InterPro" id="IPR010730">
    <property type="entry name" value="HET"/>
</dbReference>
<name>A0A9P9F8K7_9HYPO</name>
<evidence type="ECO:0000313" key="2">
    <source>
        <dbReference type="EMBL" id="KAH7156179.1"/>
    </source>
</evidence>